<dbReference type="Proteomes" id="UP000829196">
    <property type="component" value="Unassembled WGS sequence"/>
</dbReference>
<name>A0A8T3AGU5_DENNO</name>
<comment type="caution">
    <text evidence="1">The sequence shown here is derived from an EMBL/GenBank/DDBJ whole genome shotgun (WGS) entry which is preliminary data.</text>
</comment>
<proteinExistence type="predicted"/>
<gene>
    <name evidence="1" type="ORF">KFK09_025434</name>
</gene>
<dbReference type="AlphaFoldDB" id="A0A8T3AGU5"/>
<protein>
    <submittedName>
        <fullName evidence="1">Uncharacterized protein</fullName>
    </submittedName>
</protein>
<organism evidence="1 2">
    <name type="scientific">Dendrobium nobile</name>
    <name type="common">Orchid</name>
    <dbReference type="NCBI Taxonomy" id="94219"/>
    <lineage>
        <taxon>Eukaryota</taxon>
        <taxon>Viridiplantae</taxon>
        <taxon>Streptophyta</taxon>
        <taxon>Embryophyta</taxon>
        <taxon>Tracheophyta</taxon>
        <taxon>Spermatophyta</taxon>
        <taxon>Magnoliopsida</taxon>
        <taxon>Liliopsida</taxon>
        <taxon>Asparagales</taxon>
        <taxon>Orchidaceae</taxon>
        <taxon>Epidendroideae</taxon>
        <taxon>Malaxideae</taxon>
        <taxon>Dendrobiinae</taxon>
        <taxon>Dendrobium</taxon>
    </lineage>
</organism>
<accession>A0A8T3AGU5</accession>
<sequence length="199" mass="23170">MKRLLDVLLPKVEVQFKSWASYMPDGGNTSVGEHLNEVMVSLRSKFRNYMQAVIEKLVENSRAQSTTKLKKIIQDTRDVMVESDIRNRMQPLKDQLIETINHLHTILEVHVFVSLCRCFWDRMGQDVLNFLEDRKENRSWYKSARVTVAILDDTFASQMQQVLGNALQAKDLEPPRSIMEVRSVLCKDASTHKDSNFYY</sequence>
<dbReference type="OrthoDB" id="774816at2759"/>
<dbReference type="SMR" id="A0A8T3AGU5"/>
<keyword evidence="2" id="KW-1185">Reference proteome</keyword>
<evidence type="ECO:0000313" key="2">
    <source>
        <dbReference type="Proteomes" id="UP000829196"/>
    </source>
</evidence>
<dbReference type="EMBL" id="JAGYWB010000017">
    <property type="protein sequence ID" value="KAI0495284.1"/>
    <property type="molecule type" value="Genomic_DNA"/>
</dbReference>
<dbReference type="PANTHER" id="PTHR31110:SF2">
    <property type="entry name" value="PESTICIDAL CRYSTAL CRY8BA PROTEIN"/>
    <property type="match status" value="1"/>
</dbReference>
<evidence type="ECO:0000313" key="1">
    <source>
        <dbReference type="EMBL" id="KAI0495284.1"/>
    </source>
</evidence>
<dbReference type="PANTHER" id="PTHR31110">
    <property type="entry name" value="PESTICIDAL CRYSTAL CRY8BA PROTEIN"/>
    <property type="match status" value="1"/>
</dbReference>
<reference evidence="1" key="1">
    <citation type="journal article" date="2022" name="Front. Genet.">
        <title>Chromosome-Scale Assembly of the Dendrobium nobile Genome Provides Insights Into the Molecular Mechanism of the Biosynthesis of the Medicinal Active Ingredient of Dendrobium.</title>
        <authorList>
            <person name="Xu Q."/>
            <person name="Niu S.-C."/>
            <person name="Li K.-L."/>
            <person name="Zheng P.-J."/>
            <person name="Zhang X.-J."/>
            <person name="Jia Y."/>
            <person name="Liu Y."/>
            <person name="Niu Y.-X."/>
            <person name="Yu L.-H."/>
            <person name="Chen D.-F."/>
            <person name="Zhang G.-Q."/>
        </authorList>
    </citation>
    <scope>NUCLEOTIDE SEQUENCE</scope>
    <source>
        <tissue evidence="1">Leaf</tissue>
    </source>
</reference>